<dbReference type="AlphaFoldDB" id="A2E3A3"/>
<organism evidence="2 3">
    <name type="scientific">Trichomonas vaginalis (strain ATCC PRA-98 / G3)</name>
    <dbReference type="NCBI Taxonomy" id="412133"/>
    <lineage>
        <taxon>Eukaryota</taxon>
        <taxon>Metamonada</taxon>
        <taxon>Parabasalia</taxon>
        <taxon>Trichomonadida</taxon>
        <taxon>Trichomonadidae</taxon>
        <taxon>Trichomonas</taxon>
    </lineage>
</organism>
<protein>
    <submittedName>
        <fullName evidence="2">Uncharacterized protein</fullName>
    </submittedName>
</protein>
<accession>A2E3A3</accession>
<gene>
    <name evidence="2" type="ORF">TVAG_430800</name>
</gene>
<sequence length="370" mass="42761">MSNTETTQLDSEEVLSISPIENNETSVSLSTPSLLISTSKSWKPKALQNNKNSSKRLFNMSIRSSNSLEKSDSFHNTSCVGSSVQLVNSKIYDLVNDAFGDEEFVDINHLTESFRKIQIIGPKERLLDRSAIRNEVLNWKVGDGLFDNEAAKQSIIDSFHGTKKSKYHKLVKVQTSFYLANRKNTTTKSDDEDEIRPKSPKSPTTGYNLERLLMTKEELQSERPPTARKPYVPPPEPKLEKYTSSTSQNIINKSKYRDTKLDDRVQMYKKRGQTKISKVEKQIKEENSPPVIPRNPQYEITEKEREEFEKKKREKFERSIPQYPYRPQITSWEEYERIKSKILLAKIVEEEVDDFPPPKVLPVHAKSNKK</sequence>
<feature type="compositionally biased region" description="Polar residues" evidence="1">
    <location>
        <begin position="242"/>
        <end position="252"/>
    </location>
</feature>
<dbReference type="InParanoid" id="A2E3A3"/>
<reference evidence="2" key="2">
    <citation type="journal article" date="2007" name="Science">
        <title>Draft genome sequence of the sexually transmitted pathogen Trichomonas vaginalis.</title>
        <authorList>
            <person name="Carlton J.M."/>
            <person name="Hirt R.P."/>
            <person name="Silva J.C."/>
            <person name="Delcher A.L."/>
            <person name="Schatz M."/>
            <person name="Zhao Q."/>
            <person name="Wortman J.R."/>
            <person name="Bidwell S.L."/>
            <person name="Alsmark U.C.M."/>
            <person name="Besteiro S."/>
            <person name="Sicheritz-Ponten T."/>
            <person name="Noel C.J."/>
            <person name="Dacks J.B."/>
            <person name="Foster P.G."/>
            <person name="Simillion C."/>
            <person name="Van de Peer Y."/>
            <person name="Miranda-Saavedra D."/>
            <person name="Barton G.J."/>
            <person name="Westrop G.D."/>
            <person name="Mueller S."/>
            <person name="Dessi D."/>
            <person name="Fiori P.L."/>
            <person name="Ren Q."/>
            <person name="Paulsen I."/>
            <person name="Zhang H."/>
            <person name="Bastida-Corcuera F.D."/>
            <person name="Simoes-Barbosa A."/>
            <person name="Brown M.T."/>
            <person name="Hayes R.D."/>
            <person name="Mukherjee M."/>
            <person name="Okumura C.Y."/>
            <person name="Schneider R."/>
            <person name="Smith A.J."/>
            <person name="Vanacova S."/>
            <person name="Villalvazo M."/>
            <person name="Haas B.J."/>
            <person name="Pertea M."/>
            <person name="Feldblyum T.V."/>
            <person name="Utterback T.R."/>
            <person name="Shu C.L."/>
            <person name="Osoegawa K."/>
            <person name="de Jong P.J."/>
            <person name="Hrdy I."/>
            <person name="Horvathova L."/>
            <person name="Zubacova Z."/>
            <person name="Dolezal P."/>
            <person name="Malik S.B."/>
            <person name="Logsdon J.M. Jr."/>
            <person name="Henze K."/>
            <person name="Gupta A."/>
            <person name="Wang C.C."/>
            <person name="Dunne R.L."/>
            <person name="Upcroft J.A."/>
            <person name="Upcroft P."/>
            <person name="White O."/>
            <person name="Salzberg S.L."/>
            <person name="Tang P."/>
            <person name="Chiu C.-H."/>
            <person name="Lee Y.-S."/>
            <person name="Embley T.M."/>
            <person name="Coombs G.H."/>
            <person name="Mottram J.C."/>
            <person name="Tachezy J."/>
            <person name="Fraser-Liggett C.M."/>
            <person name="Johnson P.J."/>
        </authorList>
    </citation>
    <scope>NUCLEOTIDE SEQUENCE [LARGE SCALE GENOMIC DNA]</scope>
    <source>
        <strain evidence="2">G3</strain>
    </source>
</reference>
<dbReference type="RefSeq" id="XP_001325136.1">
    <property type="nucleotide sequence ID" value="XM_001325101.1"/>
</dbReference>
<keyword evidence="3" id="KW-1185">Reference proteome</keyword>
<dbReference type="VEuPathDB" id="TrichDB:TVAG_430800"/>
<dbReference type="KEGG" id="tva:4770883"/>
<dbReference type="VEuPathDB" id="TrichDB:TVAGG3_1017570"/>
<name>A2E3A3_TRIV3</name>
<evidence type="ECO:0000313" key="2">
    <source>
        <dbReference type="EMBL" id="EAY12913.1"/>
    </source>
</evidence>
<dbReference type="Proteomes" id="UP000001542">
    <property type="component" value="Unassembled WGS sequence"/>
</dbReference>
<evidence type="ECO:0000256" key="1">
    <source>
        <dbReference type="SAM" id="MobiDB-lite"/>
    </source>
</evidence>
<reference evidence="2" key="1">
    <citation type="submission" date="2006-10" db="EMBL/GenBank/DDBJ databases">
        <authorList>
            <person name="Amadeo P."/>
            <person name="Zhao Q."/>
            <person name="Wortman J."/>
            <person name="Fraser-Liggett C."/>
            <person name="Carlton J."/>
        </authorList>
    </citation>
    <scope>NUCLEOTIDE SEQUENCE</scope>
    <source>
        <strain evidence="2">G3</strain>
    </source>
</reference>
<proteinExistence type="predicted"/>
<feature type="region of interest" description="Disordered" evidence="1">
    <location>
        <begin position="184"/>
        <end position="263"/>
    </location>
</feature>
<evidence type="ECO:0000313" key="3">
    <source>
        <dbReference type="Proteomes" id="UP000001542"/>
    </source>
</evidence>
<dbReference type="EMBL" id="DS113294">
    <property type="protein sequence ID" value="EAY12913.1"/>
    <property type="molecule type" value="Genomic_DNA"/>
</dbReference>